<evidence type="ECO:0000313" key="2">
    <source>
        <dbReference type="EMBL" id="MBE1490415.1"/>
    </source>
</evidence>
<accession>A0A927MB97</accession>
<gene>
    <name evidence="2" type="ORF">H4W31_006053</name>
</gene>
<reference evidence="2" key="1">
    <citation type="submission" date="2020-10" db="EMBL/GenBank/DDBJ databases">
        <title>Sequencing the genomes of 1000 actinobacteria strains.</title>
        <authorList>
            <person name="Klenk H.-P."/>
        </authorList>
    </citation>
    <scope>NUCLEOTIDE SEQUENCE</scope>
    <source>
        <strain evidence="2">DSM 46832</strain>
    </source>
</reference>
<proteinExistence type="predicted"/>
<name>A0A927MB97_9ACTN</name>
<evidence type="ECO:0000313" key="3">
    <source>
        <dbReference type="Proteomes" id="UP000649753"/>
    </source>
</evidence>
<dbReference type="AlphaFoldDB" id="A0A927MB97"/>
<organism evidence="2 3">
    <name type="scientific">Plantactinospora soyae</name>
    <dbReference type="NCBI Taxonomy" id="1544732"/>
    <lineage>
        <taxon>Bacteria</taxon>
        <taxon>Bacillati</taxon>
        <taxon>Actinomycetota</taxon>
        <taxon>Actinomycetes</taxon>
        <taxon>Micromonosporales</taxon>
        <taxon>Micromonosporaceae</taxon>
        <taxon>Plantactinospora</taxon>
    </lineage>
</organism>
<sequence length="57" mass="5596">MANSDASRAGGLRTAILLAAAGVAVASLVAAGLADRPGQSAVPTRRFRGNHPAPADT</sequence>
<protein>
    <submittedName>
        <fullName evidence="2">Uncharacterized membrane protein YidH (DUF202 family)</fullName>
    </submittedName>
</protein>
<evidence type="ECO:0000256" key="1">
    <source>
        <dbReference type="SAM" id="MobiDB-lite"/>
    </source>
</evidence>
<keyword evidence="3" id="KW-1185">Reference proteome</keyword>
<dbReference type="RefSeq" id="WP_192769709.1">
    <property type="nucleotide sequence ID" value="NZ_JADBEB010000001.1"/>
</dbReference>
<dbReference type="EMBL" id="JADBEB010000001">
    <property type="protein sequence ID" value="MBE1490415.1"/>
    <property type="molecule type" value="Genomic_DNA"/>
</dbReference>
<feature type="region of interest" description="Disordered" evidence="1">
    <location>
        <begin position="34"/>
        <end position="57"/>
    </location>
</feature>
<dbReference type="Proteomes" id="UP000649753">
    <property type="component" value="Unassembled WGS sequence"/>
</dbReference>
<comment type="caution">
    <text evidence="2">The sequence shown here is derived from an EMBL/GenBank/DDBJ whole genome shotgun (WGS) entry which is preliminary data.</text>
</comment>